<dbReference type="eggNOG" id="ENOG502SS7V">
    <property type="taxonomic scope" value="Eukaryota"/>
</dbReference>
<name>K0T841_THAOC</name>
<feature type="domain" description="DUF6824" evidence="2">
    <location>
        <begin position="80"/>
        <end position="114"/>
    </location>
</feature>
<feature type="compositionally biased region" description="Basic and acidic residues" evidence="1">
    <location>
        <begin position="215"/>
        <end position="224"/>
    </location>
</feature>
<sequence>MEAATHRPHTATTMDEMAAAIQAEKPTPTANADGNPNINRPVSANSFEPVVQALHNHQPTVVMAPLINAPRDEVVVTDNDVLFGRGGLTNRHTGNLRYRDLVSLHRPDYVNASKMVSDREATWKCSQALREKTRWSSMKKDEAEEASSITAMSSPVQIIAGMAQDSVAAARVVPMVDQVKSFPAVAEAAKKEDSSTAIETRGAATKRKANAPTPEHGKKFKPDESPLQPQQKMSTIEMSLLHGTRRAAHRNTLVYNLDMLSSDQISIPPLEGLDTSGLVPLPRGQSDIQPRDEDVLFGRGGKTNHHPGNKRLRVIVEHYRNTYCHAKKVDKPKVSKIIVAALRVASPPSRFLRLNEDTKSWIDVGDRRAAEKVSQTLREKDKDQKREIKAAKAQAIGNHSATAMATGLPGATPNETCLL</sequence>
<dbReference type="OMA" id="RVIVEHY"/>
<evidence type="ECO:0000313" key="4">
    <source>
        <dbReference type="Proteomes" id="UP000266841"/>
    </source>
</evidence>
<reference evidence="3 4" key="1">
    <citation type="journal article" date="2012" name="Genome Biol.">
        <title>Genome and low-iron response of an oceanic diatom adapted to chronic iron limitation.</title>
        <authorList>
            <person name="Lommer M."/>
            <person name="Specht M."/>
            <person name="Roy A.S."/>
            <person name="Kraemer L."/>
            <person name="Andreson R."/>
            <person name="Gutowska M.A."/>
            <person name="Wolf J."/>
            <person name="Bergner S.V."/>
            <person name="Schilhabel M.B."/>
            <person name="Klostermeier U.C."/>
            <person name="Beiko R.G."/>
            <person name="Rosenstiel P."/>
            <person name="Hippler M."/>
            <person name="Laroche J."/>
        </authorList>
    </citation>
    <scope>NUCLEOTIDE SEQUENCE [LARGE SCALE GENOMIC DNA]</scope>
    <source>
        <strain evidence="3 4">CCMP1005</strain>
    </source>
</reference>
<evidence type="ECO:0000259" key="2">
    <source>
        <dbReference type="Pfam" id="PF20710"/>
    </source>
</evidence>
<organism evidence="3 4">
    <name type="scientific">Thalassiosira oceanica</name>
    <name type="common">Marine diatom</name>
    <dbReference type="NCBI Taxonomy" id="159749"/>
    <lineage>
        <taxon>Eukaryota</taxon>
        <taxon>Sar</taxon>
        <taxon>Stramenopiles</taxon>
        <taxon>Ochrophyta</taxon>
        <taxon>Bacillariophyta</taxon>
        <taxon>Coscinodiscophyceae</taxon>
        <taxon>Thalassiosirophycidae</taxon>
        <taxon>Thalassiosirales</taxon>
        <taxon>Thalassiosiraceae</taxon>
        <taxon>Thalassiosira</taxon>
    </lineage>
</organism>
<dbReference type="InterPro" id="IPR049227">
    <property type="entry name" value="DUF6824"/>
</dbReference>
<dbReference type="AlphaFoldDB" id="K0T841"/>
<gene>
    <name evidence="3" type="ORF">THAOC_05127</name>
</gene>
<evidence type="ECO:0000313" key="3">
    <source>
        <dbReference type="EMBL" id="EJK73259.1"/>
    </source>
</evidence>
<dbReference type="Pfam" id="PF20710">
    <property type="entry name" value="DUF6824"/>
    <property type="match status" value="2"/>
</dbReference>
<keyword evidence="4" id="KW-1185">Reference proteome</keyword>
<accession>K0T841</accession>
<evidence type="ECO:0000256" key="1">
    <source>
        <dbReference type="SAM" id="MobiDB-lite"/>
    </source>
</evidence>
<feature type="domain" description="DUF6824" evidence="2">
    <location>
        <begin position="294"/>
        <end position="379"/>
    </location>
</feature>
<dbReference type="Proteomes" id="UP000266841">
    <property type="component" value="Unassembled WGS sequence"/>
</dbReference>
<proteinExistence type="predicted"/>
<protein>
    <recommendedName>
        <fullName evidence="2">DUF6824 domain-containing protein</fullName>
    </recommendedName>
</protein>
<feature type="region of interest" description="Disordered" evidence="1">
    <location>
        <begin position="193"/>
        <end position="230"/>
    </location>
</feature>
<comment type="caution">
    <text evidence="3">The sequence shown here is derived from an EMBL/GenBank/DDBJ whole genome shotgun (WGS) entry which is preliminary data.</text>
</comment>
<dbReference type="OrthoDB" id="44738at2759"/>
<dbReference type="EMBL" id="AGNL01004649">
    <property type="protein sequence ID" value="EJK73259.1"/>
    <property type="molecule type" value="Genomic_DNA"/>
</dbReference>